<evidence type="ECO:0000256" key="4">
    <source>
        <dbReference type="SAM" id="MobiDB-lite"/>
    </source>
</evidence>
<dbReference type="CDD" id="cd05466">
    <property type="entry name" value="PBP2_LTTR_substrate"/>
    <property type="match status" value="1"/>
</dbReference>
<evidence type="ECO:0000256" key="2">
    <source>
        <dbReference type="ARBA" id="ARBA00023015"/>
    </source>
</evidence>
<dbReference type="SUPFAM" id="SSF53850">
    <property type="entry name" value="Periplasmic binding protein-like II"/>
    <property type="match status" value="1"/>
</dbReference>
<proteinExistence type="inferred from homology"/>
<accession>A0A3P8KGZ8</accession>
<dbReference type="InterPro" id="IPR005119">
    <property type="entry name" value="LysR_subst-bd"/>
</dbReference>
<dbReference type="PANTHER" id="PTHR30126">
    <property type="entry name" value="HTH-TYPE TRANSCRIPTIONAL REGULATOR"/>
    <property type="match status" value="1"/>
</dbReference>
<gene>
    <name evidence="6" type="primary">cmpR_1</name>
    <name evidence="6" type="ORF">NCTC13098_01774</name>
</gene>
<evidence type="ECO:0000259" key="5">
    <source>
        <dbReference type="Pfam" id="PF03466"/>
    </source>
</evidence>
<dbReference type="Pfam" id="PF03466">
    <property type="entry name" value="LysR_substrate"/>
    <property type="match status" value="1"/>
</dbReference>
<dbReference type="GO" id="GO:0000976">
    <property type="term" value="F:transcription cis-regulatory region binding"/>
    <property type="evidence" value="ECO:0007669"/>
    <property type="project" value="TreeGrafter"/>
</dbReference>
<comment type="similarity">
    <text evidence="1">Belongs to the LysR transcriptional regulatory family.</text>
</comment>
<dbReference type="Gene3D" id="3.40.190.290">
    <property type="match status" value="1"/>
</dbReference>
<keyword evidence="2" id="KW-0805">Transcription regulation</keyword>
<sequence length="137" mass="14450">MEENRLDLGLVTLPANGRCLAVTPILDEEFVFIFASDGLPPTRLTPDVLQALPLIAFEAGSGTRALIDGWFHAAGLTIAPVMQLGSIEAIKRMVRAGAGLQHRAAYGGGRRRGSSRAKRSLADAIPSSPAWRGDASG</sequence>
<reference evidence="6 7" key="1">
    <citation type="submission" date="2018-12" db="EMBL/GenBank/DDBJ databases">
        <authorList>
            <consortium name="Pathogen Informatics"/>
        </authorList>
    </citation>
    <scope>NUCLEOTIDE SEQUENCE [LARGE SCALE GENOMIC DNA]</scope>
    <source>
        <strain evidence="6 7">NCTC13098</strain>
    </source>
</reference>
<evidence type="ECO:0000313" key="6">
    <source>
        <dbReference type="EMBL" id="VDR25451.1"/>
    </source>
</evidence>
<feature type="domain" description="LysR substrate-binding" evidence="5">
    <location>
        <begin position="2"/>
        <end position="100"/>
    </location>
</feature>
<dbReference type="EMBL" id="LR131271">
    <property type="protein sequence ID" value="VDR25451.1"/>
    <property type="molecule type" value="Genomic_DNA"/>
</dbReference>
<evidence type="ECO:0000256" key="1">
    <source>
        <dbReference type="ARBA" id="ARBA00009437"/>
    </source>
</evidence>
<feature type="compositionally biased region" description="Basic residues" evidence="4">
    <location>
        <begin position="109"/>
        <end position="119"/>
    </location>
</feature>
<name>A0A3P8KGZ8_RAOTE</name>
<keyword evidence="3" id="KW-0804">Transcription</keyword>
<dbReference type="AlphaFoldDB" id="A0A3P8KGZ8"/>
<dbReference type="GO" id="GO:0006355">
    <property type="term" value="P:regulation of DNA-templated transcription"/>
    <property type="evidence" value="ECO:0007669"/>
    <property type="project" value="TreeGrafter"/>
</dbReference>
<evidence type="ECO:0000313" key="7">
    <source>
        <dbReference type="Proteomes" id="UP000274346"/>
    </source>
</evidence>
<organism evidence="6 7">
    <name type="scientific">Raoultella terrigena</name>
    <name type="common">Klebsiella terrigena</name>
    <dbReference type="NCBI Taxonomy" id="577"/>
    <lineage>
        <taxon>Bacteria</taxon>
        <taxon>Pseudomonadati</taxon>
        <taxon>Pseudomonadota</taxon>
        <taxon>Gammaproteobacteria</taxon>
        <taxon>Enterobacterales</taxon>
        <taxon>Enterobacteriaceae</taxon>
        <taxon>Klebsiella/Raoultella group</taxon>
        <taxon>Raoultella</taxon>
    </lineage>
</organism>
<evidence type="ECO:0000256" key="3">
    <source>
        <dbReference type="ARBA" id="ARBA00023163"/>
    </source>
</evidence>
<dbReference type="PANTHER" id="PTHR30126:SF39">
    <property type="entry name" value="HTH-TYPE TRANSCRIPTIONAL REGULATOR CYSL"/>
    <property type="match status" value="1"/>
</dbReference>
<feature type="region of interest" description="Disordered" evidence="4">
    <location>
        <begin position="105"/>
        <end position="137"/>
    </location>
</feature>
<dbReference type="Proteomes" id="UP000274346">
    <property type="component" value="Chromosome"/>
</dbReference>
<dbReference type="KEGG" id="rtg:NCTC13098_01774"/>
<protein>
    <submittedName>
        <fullName evidence="6">HTH-type transcriptional activator CmpR</fullName>
    </submittedName>
</protein>